<feature type="transmembrane region" description="Helical" evidence="1">
    <location>
        <begin position="77"/>
        <end position="95"/>
    </location>
</feature>
<protein>
    <submittedName>
        <fullName evidence="4">Alpha/beta-hydrolase family protein</fullName>
    </submittedName>
</protein>
<proteinExistence type="predicted"/>
<sequence length="549" mass="59487">MTTKPFTDLPFFARPSALGILFGALAFTAALTPSLIPRTGPLQGAVAGAAFALVYALAVAVVVLWRWLGLPVPRSPWPGRAALAVAAAVMAWGLSQATGWQNQIHAVMGMEPVETARPLIIAATSLVVVLVLMAIGRLFRRAAVILANWAARFVPVRVAMVLGILVASVLFWSIGSGVLMDGALTAMDNTYRRIDALIPADVAPPTDPLKSGSPESLVGWQGLGAQGRNRVVAFPDAATIEQVTGQPAMEPLRVYVGLNNAEEVDERADLALAELIRIGGFDRKLLVIATPTGTGWIDPASMTPLEFLWGGDIASVSVQYSYLPSWLSLIVQPEYGEETARAVFRRVYDHWRKLPKDSRPRLYLHGLSLGSLNSDLSLDIFDIVGDPPQGAFWVGPPFASRLWPEITAARNAGTPAWSPEFRDGSLVRFTTQTDTTEVATAPWGDMRIVYLQYPSDAIVFFEPDSVYRAPDWMAKPRGPDVSPGLNWIPVVTFLQLLTDMMTATLTPTGHGHVYAARHYMEGWVAVTSPPLADAATLEKLRAWFAEQGI</sequence>
<dbReference type="EMBL" id="CP069370">
    <property type="protein sequence ID" value="QYZ68152.1"/>
    <property type="molecule type" value="Genomic_DNA"/>
</dbReference>
<feature type="domain" description="Alpha/beta-hydrolase catalytic" evidence="2">
    <location>
        <begin position="252"/>
        <end position="539"/>
    </location>
</feature>
<dbReference type="RefSeq" id="WP_220660375.1">
    <property type="nucleotide sequence ID" value="NZ_CP069370.1"/>
</dbReference>
<feature type="transmembrane region" description="Helical" evidence="1">
    <location>
        <begin position="12"/>
        <end position="36"/>
    </location>
</feature>
<name>A0A8G0ZSY3_9RHOB</name>
<feature type="transmembrane region" description="Helical" evidence="1">
    <location>
        <begin position="115"/>
        <end position="135"/>
    </location>
</feature>
<feature type="transmembrane region" description="Helical" evidence="1">
    <location>
        <begin position="156"/>
        <end position="175"/>
    </location>
</feature>
<evidence type="ECO:0000259" key="2">
    <source>
        <dbReference type="Pfam" id="PF10081"/>
    </source>
</evidence>
<feature type="transmembrane region" description="Helical" evidence="1">
    <location>
        <begin position="42"/>
        <end position="65"/>
    </location>
</feature>
<gene>
    <name evidence="4" type="ORF">JO391_10080</name>
</gene>
<evidence type="ECO:0000259" key="3">
    <source>
        <dbReference type="Pfam" id="PF15420"/>
    </source>
</evidence>
<dbReference type="InterPro" id="IPR027787">
    <property type="entry name" value="Alpha/beta-hydrolase_catalytic"/>
</dbReference>
<feature type="domain" description="Alpha/beta-hydrolase N-terminal" evidence="3">
    <location>
        <begin position="31"/>
        <end position="231"/>
    </location>
</feature>
<dbReference type="Proteomes" id="UP000826300">
    <property type="component" value="Chromosome"/>
</dbReference>
<dbReference type="InterPro" id="IPR027788">
    <property type="entry name" value="Alpha/beta-hydrolase_N_dom"/>
</dbReference>
<dbReference type="Pfam" id="PF15420">
    <property type="entry name" value="Abhydrolase_9_N"/>
    <property type="match status" value="1"/>
</dbReference>
<evidence type="ECO:0000313" key="4">
    <source>
        <dbReference type="EMBL" id="QYZ68152.1"/>
    </source>
</evidence>
<keyword evidence="1" id="KW-0472">Membrane</keyword>
<evidence type="ECO:0000313" key="5">
    <source>
        <dbReference type="Proteomes" id="UP000826300"/>
    </source>
</evidence>
<dbReference type="InterPro" id="IPR012037">
    <property type="entry name" value="Alpha/beta-hydrolase_fam"/>
</dbReference>
<organism evidence="4 5">
    <name type="scientific">Neotabrizicola shimadae</name>
    <dbReference type="NCBI Taxonomy" id="2807096"/>
    <lineage>
        <taxon>Bacteria</taxon>
        <taxon>Pseudomonadati</taxon>
        <taxon>Pseudomonadota</taxon>
        <taxon>Alphaproteobacteria</taxon>
        <taxon>Rhodobacterales</taxon>
        <taxon>Paracoccaceae</taxon>
        <taxon>Neotabrizicola</taxon>
    </lineage>
</organism>
<dbReference type="AlphaFoldDB" id="A0A8G0ZSY3"/>
<evidence type="ECO:0000256" key="1">
    <source>
        <dbReference type="SAM" id="Phobius"/>
    </source>
</evidence>
<reference evidence="4" key="1">
    <citation type="submission" date="2021-02" db="EMBL/GenBank/DDBJ databases">
        <title>Rhodobacter shimadae sp. nov., an aerobic anoxygenic phototrophic bacterium isolated from a hot spring.</title>
        <authorList>
            <person name="Muramatsu S."/>
            <person name="Haruta S."/>
            <person name="Hirose S."/>
            <person name="Hanada S."/>
        </authorList>
    </citation>
    <scope>NUCLEOTIDE SEQUENCE</scope>
    <source>
        <strain evidence="4">N10</strain>
    </source>
</reference>
<dbReference type="PIRSF" id="PIRSF007542">
    <property type="entry name" value="UCP007542"/>
    <property type="match status" value="1"/>
</dbReference>
<dbReference type="KEGG" id="nsm:JO391_10080"/>
<accession>A0A8G0ZSY3</accession>
<keyword evidence="1" id="KW-0812">Transmembrane</keyword>
<keyword evidence="1" id="KW-1133">Transmembrane helix</keyword>
<dbReference type="Pfam" id="PF10081">
    <property type="entry name" value="Abhydrolase_9"/>
    <property type="match status" value="1"/>
</dbReference>
<keyword evidence="5" id="KW-1185">Reference proteome</keyword>